<dbReference type="OrthoDB" id="15207at2157"/>
<dbReference type="EMBL" id="MWPH01000001">
    <property type="protein sequence ID" value="OVE85289.1"/>
    <property type="molecule type" value="Genomic_DNA"/>
</dbReference>
<proteinExistence type="inferred from homology"/>
<dbReference type="RefSeq" id="WP_087713647.1">
    <property type="nucleotide sequence ID" value="NZ_MWPH01000001.1"/>
</dbReference>
<dbReference type="PANTHER" id="PTHR39518:SF2">
    <property type="entry name" value="UPF0215 PROTEIN MJ1150"/>
    <property type="match status" value="1"/>
</dbReference>
<organism evidence="3 4">
    <name type="scientific">Natronolimnobius baerhuensis</name>
    <dbReference type="NCBI Taxonomy" id="253108"/>
    <lineage>
        <taxon>Archaea</taxon>
        <taxon>Methanobacteriati</taxon>
        <taxon>Methanobacteriota</taxon>
        <taxon>Stenosarchaea group</taxon>
        <taxon>Halobacteria</taxon>
        <taxon>Halobacteriales</taxon>
        <taxon>Natrialbaceae</taxon>
        <taxon>Natronolimnobius</taxon>
    </lineage>
</organism>
<evidence type="ECO:0000313" key="3">
    <source>
        <dbReference type="EMBL" id="OVE85289.1"/>
    </source>
</evidence>
<sequence length="201" mass="21451">MKAGVRALGIAESYHGDDETGSESTLAAAVVRADQVVDGLAYTSCTVGGTDATAAVCELVADLGRPDVRYVLLGAVAPAWYNVLNLSEIARTADRPVIAVTFEDSDGLEAGIRGAFSDGERDQRLETYRSLPERQAVSVNDETVYVRCVGLERNVAAEVVRGFTPEGGRPEPIRVARLAARAGDTYARSQTADSESERRKT</sequence>
<accession>A0A202EAN0</accession>
<gene>
    <name evidence="3" type="ORF">B2G88_00190</name>
</gene>
<keyword evidence="4" id="KW-1185">Reference proteome</keyword>
<evidence type="ECO:0000256" key="2">
    <source>
        <dbReference type="SAM" id="MobiDB-lite"/>
    </source>
</evidence>
<dbReference type="Proteomes" id="UP000196084">
    <property type="component" value="Unassembled WGS sequence"/>
</dbReference>
<reference evidence="3 4" key="1">
    <citation type="submission" date="2017-02" db="EMBL/GenBank/DDBJ databases">
        <title>Natronthermophilus aegyptiacus gen. nov.,sp. nov., an aerobic, extremely halophilic alkalithermophilic archaeon isolated from the athalassohaline Wadi An Natrun, Egypt.</title>
        <authorList>
            <person name="Zhao B."/>
        </authorList>
    </citation>
    <scope>NUCLEOTIDE SEQUENCE [LARGE SCALE GENOMIC DNA]</scope>
    <source>
        <strain evidence="3 4">CGMCC 1.3597</strain>
    </source>
</reference>
<dbReference type="Gene3D" id="3.30.2170.10">
    <property type="entry name" value="archaeoglobus fulgidus dsm 4304 superfamily"/>
    <property type="match status" value="1"/>
</dbReference>
<comment type="caution">
    <text evidence="3">The sequence shown here is derived from an EMBL/GenBank/DDBJ whole genome shotgun (WGS) entry which is preliminary data.</text>
</comment>
<comment type="similarity">
    <text evidence="1">Belongs to the UPF0215 family.</text>
</comment>
<dbReference type="HAMAP" id="MF_00582">
    <property type="entry name" value="UPF0215"/>
    <property type="match status" value="1"/>
</dbReference>
<dbReference type="AlphaFoldDB" id="A0A202EAN0"/>
<feature type="region of interest" description="Disordered" evidence="2">
    <location>
        <begin position="182"/>
        <end position="201"/>
    </location>
</feature>
<dbReference type="Pfam" id="PF01949">
    <property type="entry name" value="Endo_dU"/>
    <property type="match status" value="1"/>
</dbReference>
<dbReference type="InterPro" id="IPR002802">
    <property type="entry name" value="Endo_dU"/>
</dbReference>
<evidence type="ECO:0000313" key="4">
    <source>
        <dbReference type="Proteomes" id="UP000196084"/>
    </source>
</evidence>
<dbReference type="PANTHER" id="PTHR39518">
    <property type="entry name" value="UPF0215 PROTEIN MJ1150"/>
    <property type="match status" value="1"/>
</dbReference>
<evidence type="ECO:0000256" key="1">
    <source>
        <dbReference type="HAMAP-Rule" id="MF_00582"/>
    </source>
</evidence>
<dbReference type="PIRSF" id="PIRSF006380">
    <property type="entry name" value="UCP006380"/>
    <property type="match status" value="1"/>
</dbReference>
<protein>
    <recommendedName>
        <fullName evidence="1">UPF0215 protein B2G88_00190</fullName>
    </recommendedName>
</protein>
<name>A0A202EAN0_9EURY</name>